<dbReference type="InterPro" id="IPR002934">
    <property type="entry name" value="Polymerase_NTP_transf_dom"/>
</dbReference>
<dbReference type="InterPro" id="IPR043519">
    <property type="entry name" value="NT_sf"/>
</dbReference>
<gene>
    <name evidence="2" type="ORF">BECKH772A_GA0070896_1001010</name>
    <name evidence="3" type="ORF">BECKH772B_GA0070898_1001110</name>
    <name evidence="4" type="ORF">BECKH772C_GA0070978_1000910</name>
</gene>
<dbReference type="EMBL" id="CAADFI010000011">
    <property type="protein sequence ID" value="VFJ90688.1"/>
    <property type="molecule type" value="Genomic_DNA"/>
</dbReference>
<dbReference type="EMBL" id="CAADFG010000010">
    <property type="protein sequence ID" value="VFJ88591.1"/>
    <property type="molecule type" value="Genomic_DNA"/>
</dbReference>
<dbReference type="GO" id="GO:0016779">
    <property type="term" value="F:nucleotidyltransferase activity"/>
    <property type="evidence" value="ECO:0007669"/>
    <property type="project" value="InterPro"/>
</dbReference>
<dbReference type="EMBL" id="CAADFJ010000009">
    <property type="protein sequence ID" value="VFJ96851.1"/>
    <property type="molecule type" value="Genomic_DNA"/>
</dbReference>
<dbReference type="CDD" id="cd05403">
    <property type="entry name" value="NT_KNTase_like"/>
    <property type="match status" value="1"/>
</dbReference>
<accession>A0A450U9C6</accession>
<dbReference type="SUPFAM" id="SSF81301">
    <property type="entry name" value="Nucleotidyltransferase"/>
    <property type="match status" value="1"/>
</dbReference>
<organism evidence="2">
    <name type="scientific">Candidatus Kentrum eta</name>
    <dbReference type="NCBI Taxonomy" id="2126337"/>
    <lineage>
        <taxon>Bacteria</taxon>
        <taxon>Pseudomonadati</taxon>
        <taxon>Pseudomonadota</taxon>
        <taxon>Gammaproteobacteria</taxon>
        <taxon>Candidatus Kentrum</taxon>
    </lineage>
</organism>
<evidence type="ECO:0000313" key="3">
    <source>
        <dbReference type="EMBL" id="VFJ90688.1"/>
    </source>
</evidence>
<protein>
    <submittedName>
        <fullName evidence="2">Nucleotidyltransferase domain-containing protein</fullName>
    </submittedName>
</protein>
<reference evidence="2" key="1">
    <citation type="submission" date="2019-02" db="EMBL/GenBank/DDBJ databases">
        <authorList>
            <person name="Gruber-Vodicka R. H."/>
            <person name="Seah K. B. B."/>
        </authorList>
    </citation>
    <scope>NUCLEOTIDE SEQUENCE</scope>
    <source>
        <strain evidence="4">BECK_SA2B12</strain>
        <strain evidence="2">BECK_SA2B15</strain>
        <strain evidence="3">BECK_SA2B20</strain>
    </source>
</reference>
<dbReference type="AlphaFoldDB" id="A0A450U9C6"/>
<evidence type="ECO:0000259" key="1">
    <source>
        <dbReference type="Pfam" id="PF01909"/>
    </source>
</evidence>
<dbReference type="Pfam" id="PF01909">
    <property type="entry name" value="NTP_transf_2"/>
    <property type="match status" value="1"/>
</dbReference>
<sequence>MLELQTIEIAVQRLVRAAHSPIKVILFGSYATGRADEGSDLHVLVIEREIPNMADEYSRLRGAIGSIGTGVDVPIYPEDEFERRKEWQTSPVYDALRNGKVMYERAA</sequence>
<proteinExistence type="predicted"/>
<name>A0A450U9C6_9GAMM</name>
<evidence type="ECO:0000313" key="2">
    <source>
        <dbReference type="EMBL" id="VFJ88591.1"/>
    </source>
</evidence>
<dbReference type="Gene3D" id="3.30.460.10">
    <property type="entry name" value="Beta Polymerase, domain 2"/>
    <property type="match status" value="1"/>
</dbReference>
<keyword evidence="2" id="KW-0808">Transferase</keyword>
<feature type="domain" description="Polymerase nucleotidyl transferase" evidence="1">
    <location>
        <begin position="17"/>
        <end position="82"/>
    </location>
</feature>
<evidence type="ECO:0000313" key="4">
    <source>
        <dbReference type="EMBL" id="VFJ96851.1"/>
    </source>
</evidence>